<organism evidence="1 2">
    <name type="scientific">Amycolatopsis dendrobii</name>
    <dbReference type="NCBI Taxonomy" id="2760662"/>
    <lineage>
        <taxon>Bacteria</taxon>
        <taxon>Bacillati</taxon>
        <taxon>Actinomycetota</taxon>
        <taxon>Actinomycetes</taxon>
        <taxon>Pseudonocardiales</taxon>
        <taxon>Pseudonocardiaceae</taxon>
        <taxon>Amycolatopsis</taxon>
    </lineage>
</organism>
<proteinExistence type="predicted"/>
<accession>A0A7W3Z903</accession>
<comment type="caution">
    <text evidence="1">The sequence shown here is derived from an EMBL/GenBank/DDBJ whole genome shotgun (WGS) entry which is preliminary data.</text>
</comment>
<dbReference type="PANTHER" id="PTHR14136">
    <property type="entry name" value="BTB_POZ DOMAIN-CONTAINING PROTEIN KCTD9"/>
    <property type="match status" value="1"/>
</dbReference>
<dbReference type="AlphaFoldDB" id="A0A7W3Z903"/>
<keyword evidence="2" id="KW-1185">Reference proteome</keyword>
<evidence type="ECO:0000313" key="1">
    <source>
        <dbReference type="EMBL" id="MBB1152038.1"/>
    </source>
</evidence>
<dbReference type="PANTHER" id="PTHR14136:SF17">
    <property type="entry name" value="BTB_POZ DOMAIN-CONTAINING PROTEIN KCTD9"/>
    <property type="match status" value="1"/>
</dbReference>
<dbReference type="EMBL" id="JACGZW010000001">
    <property type="protein sequence ID" value="MBB1152038.1"/>
    <property type="molecule type" value="Genomic_DNA"/>
</dbReference>
<gene>
    <name evidence="1" type="ORF">H4281_02730</name>
</gene>
<reference evidence="1 2" key="1">
    <citation type="submission" date="2020-08" db="EMBL/GenBank/DDBJ databases">
        <title>Amycolatopsis sp. nov. DR6-1 isolated from Dendrobium heterocarpum.</title>
        <authorList>
            <person name="Tedsree N."/>
            <person name="Kuncharoen N."/>
            <person name="Likhitwitayawuid K."/>
            <person name="Tanasupawat S."/>
        </authorList>
    </citation>
    <scope>NUCLEOTIDE SEQUENCE [LARGE SCALE GENOMIC DNA]</scope>
    <source>
        <strain evidence="1 2">DR6-1</strain>
    </source>
</reference>
<dbReference type="SUPFAM" id="SSF141571">
    <property type="entry name" value="Pentapeptide repeat-like"/>
    <property type="match status" value="1"/>
</dbReference>
<dbReference type="Gene3D" id="2.160.20.80">
    <property type="entry name" value="E3 ubiquitin-protein ligase SopA"/>
    <property type="match status" value="1"/>
</dbReference>
<name>A0A7W3Z903_9PSEU</name>
<dbReference type="Proteomes" id="UP000526734">
    <property type="component" value="Unassembled WGS sequence"/>
</dbReference>
<dbReference type="InterPro" id="IPR051082">
    <property type="entry name" value="Pentapeptide-BTB/POZ_domain"/>
</dbReference>
<dbReference type="Pfam" id="PF00805">
    <property type="entry name" value="Pentapeptide"/>
    <property type="match status" value="1"/>
</dbReference>
<sequence length="272" mass="29597">MPDRRTLTADCSSCFALCCVALTFTKSADFAIDKRAGDPCPNLRSDFRCGIHDRLRPRGFAGCTGYDCFGAGQQLSQVTFGGRSWREAPETRERMFAALPVMRHLHELLWYLTEARSLAATREIHADLDTEIAELEQITAGDADAVLAIDVDARRAQVNPLLVRTSELVRTGAGRKKDRRGADLIGAKLAGADLRSTNLRGAYLIAANLRGADLRRADLIGADLRDADIRGADLTDSIFLTQSQVNAARGDASTKLPSRLTRPSHWLVSAAG</sequence>
<evidence type="ECO:0000313" key="2">
    <source>
        <dbReference type="Proteomes" id="UP000526734"/>
    </source>
</evidence>
<protein>
    <submittedName>
        <fullName evidence="1">Pentapeptide repeat-containing protein</fullName>
    </submittedName>
</protein>
<dbReference type="InterPro" id="IPR001646">
    <property type="entry name" value="5peptide_repeat"/>
</dbReference>
<dbReference type="RefSeq" id="WP_182889254.1">
    <property type="nucleotide sequence ID" value="NZ_JACGZW010000001.1"/>
</dbReference>